<gene>
    <name evidence="1" type="ORF">NEOLEDRAFT_347444</name>
</gene>
<sequence length="155" mass="17976">MFARAYFTILCTPPAPTRKRGRDHTPVFPHKVRKVSESPTDFSASGARDDMEDYTPVICKWLGCGRTIYVRARRDIKAHLNDDHGLDLRTSTSKLRVECCWDWCGKQMNQESLGRHISETHESLTLFECKCSAKLITTRKSSFDRHIKTYHTRKK</sequence>
<evidence type="ECO:0000313" key="1">
    <source>
        <dbReference type="EMBL" id="KZT25517.1"/>
    </source>
</evidence>
<dbReference type="AlphaFoldDB" id="A0A165SQM9"/>
<dbReference type="OrthoDB" id="2646875at2759"/>
<dbReference type="Proteomes" id="UP000076761">
    <property type="component" value="Unassembled WGS sequence"/>
</dbReference>
<reference evidence="1 2" key="1">
    <citation type="journal article" date="2016" name="Mol. Biol. Evol.">
        <title>Comparative Genomics of Early-Diverging Mushroom-Forming Fungi Provides Insights into the Origins of Lignocellulose Decay Capabilities.</title>
        <authorList>
            <person name="Nagy L.G."/>
            <person name="Riley R."/>
            <person name="Tritt A."/>
            <person name="Adam C."/>
            <person name="Daum C."/>
            <person name="Floudas D."/>
            <person name="Sun H."/>
            <person name="Yadav J.S."/>
            <person name="Pangilinan J."/>
            <person name="Larsson K.H."/>
            <person name="Matsuura K."/>
            <person name="Barry K."/>
            <person name="Labutti K."/>
            <person name="Kuo R."/>
            <person name="Ohm R.A."/>
            <person name="Bhattacharya S.S."/>
            <person name="Shirouzu T."/>
            <person name="Yoshinaga Y."/>
            <person name="Martin F.M."/>
            <person name="Grigoriev I.V."/>
            <person name="Hibbett D.S."/>
        </authorList>
    </citation>
    <scope>NUCLEOTIDE SEQUENCE [LARGE SCALE GENOMIC DNA]</scope>
    <source>
        <strain evidence="1 2">HHB14362 ss-1</strain>
    </source>
</reference>
<protein>
    <submittedName>
        <fullName evidence="1">Uncharacterized protein</fullName>
    </submittedName>
</protein>
<name>A0A165SQM9_9AGAM</name>
<proteinExistence type="predicted"/>
<accession>A0A165SQM9</accession>
<evidence type="ECO:0000313" key="2">
    <source>
        <dbReference type="Proteomes" id="UP000076761"/>
    </source>
</evidence>
<keyword evidence="2" id="KW-1185">Reference proteome</keyword>
<organism evidence="1 2">
    <name type="scientific">Neolentinus lepideus HHB14362 ss-1</name>
    <dbReference type="NCBI Taxonomy" id="1314782"/>
    <lineage>
        <taxon>Eukaryota</taxon>
        <taxon>Fungi</taxon>
        <taxon>Dikarya</taxon>
        <taxon>Basidiomycota</taxon>
        <taxon>Agaricomycotina</taxon>
        <taxon>Agaricomycetes</taxon>
        <taxon>Gloeophyllales</taxon>
        <taxon>Gloeophyllaceae</taxon>
        <taxon>Neolentinus</taxon>
    </lineage>
</organism>
<dbReference type="EMBL" id="KV425571">
    <property type="protein sequence ID" value="KZT25517.1"/>
    <property type="molecule type" value="Genomic_DNA"/>
</dbReference>
<dbReference type="InParanoid" id="A0A165SQM9"/>